<proteinExistence type="predicted"/>
<protein>
    <submittedName>
        <fullName evidence="1">Deoxyribodipyrimidine photolyase</fullName>
    </submittedName>
</protein>
<dbReference type="InterPro" id="IPR052551">
    <property type="entry name" value="UV-DNA_repair_photolyase"/>
</dbReference>
<gene>
    <name evidence="1" type="ORF">A0123_02941</name>
</gene>
<dbReference type="GO" id="GO:0016829">
    <property type="term" value="F:lyase activity"/>
    <property type="evidence" value="ECO:0007669"/>
    <property type="project" value="UniProtKB-KW"/>
</dbReference>
<dbReference type="Pfam" id="PF04244">
    <property type="entry name" value="DPRP"/>
    <property type="match status" value="1"/>
</dbReference>
<keyword evidence="1" id="KW-0456">Lyase</keyword>
<name>A0A1B6VHH3_9PROT</name>
<evidence type="ECO:0000313" key="1">
    <source>
        <dbReference type="EMBL" id="OAJ66427.1"/>
    </source>
</evidence>
<dbReference type="Gene3D" id="3.40.50.620">
    <property type="entry name" value="HUPs"/>
    <property type="match status" value="1"/>
</dbReference>
<dbReference type="InterPro" id="IPR007357">
    <property type="entry name" value="PhrB-like"/>
</dbReference>
<comment type="caution">
    <text evidence="1">The sequence shown here is derived from an EMBL/GenBank/DDBJ whole genome shotgun (WGS) entry which is preliminary data.</text>
</comment>
<dbReference type="AlphaFoldDB" id="A0A1B6VHH3"/>
<reference evidence="1 2" key="1">
    <citation type="submission" date="2016-03" db="EMBL/GenBank/DDBJ databases">
        <title>Draft genome sequence of Gluconobacter cerinus strain CECT 9110.</title>
        <authorList>
            <person name="Sainz F."/>
            <person name="Mas A."/>
            <person name="Torija M.J."/>
        </authorList>
    </citation>
    <scope>NUCLEOTIDE SEQUENCE [LARGE SCALE GENOMIC DNA]</scope>
    <source>
        <strain evidence="1 2">CECT 9110</strain>
    </source>
</reference>
<dbReference type="PATRIC" id="fig|38307.3.peg.3076"/>
<dbReference type="InterPro" id="IPR014729">
    <property type="entry name" value="Rossmann-like_a/b/a_fold"/>
</dbReference>
<dbReference type="PANTHER" id="PTHR38657">
    <property type="entry name" value="SLR1343 PROTEIN"/>
    <property type="match status" value="1"/>
</dbReference>
<dbReference type="EMBL" id="LUTU01000016">
    <property type="protein sequence ID" value="OAJ66427.1"/>
    <property type="molecule type" value="Genomic_DNA"/>
</dbReference>
<sequence length="123" mass="13794">MTMLIPVLGDQLSPSLARLQNVDRSKAVVLLMEAWDEATDVRHHKKKIAFIFSAMRHFAEELRSDGWSVDYVALEDPKNTQSFTGEVARAARKYGATTIRTVAGAEYRVSQAQKTWSDKIGIP</sequence>
<organism evidence="1 2">
    <name type="scientific">Gluconobacter cerinus</name>
    <dbReference type="NCBI Taxonomy" id="38307"/>
    <lineage>
        <taxon>Bacteria</taxon>
        <taxon>Pseudomonadati</taxon>
        <taxon>Pseudomonadota</taxon>
        <taxon>Alphaproteobacteria</taxon>
        <taxon>Acetobacterales</taxon>
        <taxon>Acetobacteraceae</taxon>
        <taxon>Gluconobacter</taxon>
    </lineage>
</organism>
<evidence type="ECO:0000313" key="2">
    <source>
        <dbReference type="Proteomes" id="UP000077786"/>
    </source>
</evidence>
<dbReference type="PANTHER" id="PTHR38657:SF1">
    <property type="entry name" value="SLR1343 PROTEIN"/>
    <property type="match status" value="1"/>
</dbReference>
<accession>A0A1B6VHH3</accession>
<dbReference type="Proteomes" id="UP000077786">
    <property type="component" value="Unassembled WGS sequence"/>
</dbReference>